<dbReference type="InterPro" id="IPR011990">
    <property type="entry name" value="TPR-like_helical_dom_sf"/>
</dbReference>
<reference evidence="2" key="1">
    <citation type="submission" date="2022-12" db="EMBL/GenBank/DDBJ databases">
        <title>Reference genome sequencing for broad-spectrum identification of bacterial and archaeal isolates by mass spectrometry.</title>
        <authorList>
            <person name="Sekiguchi Y."/>
            <person name="Tourlousse D.M."/>
        </authorList>
    </citation>
    <scope>NUCLEOTIDE SEQUENCE</scope>
    <source>
        <strain evidence="2">301</strain>
    </source>
</reference>
<evidence type="ECO:0008006" key="6">
    <source>
        <dbReference type="Google" id="ProtNLM"/>
    </source>
</evidence>
<dbReference type="AlphaFoldDB" id="A0A9W6CL01"/>
<dbReference type="EMBL" id="BSDO01000001">
    <property type="protein sequence ID" value="GLI21097.1"/>
    <property type="molecule type" value="Genomic_DNA"/>
</dbReference>
<sequence length="285" mass="31284">MNERISYSALKGMSADELRAELSAEPARSAALVRAAAHNGIRGAQVVYGQMLLDGTGVARDPQAAYRWFVIAADAGSLDGVNMVGRCHELGWGVPRDLEEAGRRYRAAAVEGHVWAQFNLGTLLVNADDFAADPARALHWFVRAARRGHPKAMAMVGRFLEQGWGRPADPAAARRWYRRAALGGDYRGQFDYARTRYADGAPEEGIAWFARAIETAVPDFCRLAAEGLRASGDPALVAIADRALERVRQAETEEAQAAQAEATQREAAARKARPRRGFGRWLRRR</sequence>
<keyword evidence="5" id="KW-1185">Reference proteome</keyword>
<name>A0A9W6CL01_XANFL</name>
<accession>A0A9W6CL01</accession>
<dbReference type="SUPFAM" id="SSF81901">
    <property type="entry name" value="HCP-like"/>
    <property type="match status" value="1"/>
</dbReference>
<dbReference type="PANTHER" id="PTHR43628">
    <property type="entry name" value="ACTIVATOR OF C KINASE PROTEIN 1-RELATED"/>
    <property type="match status" value="1"/>
</dbReference>
<feature type="region of interest" description="Disordered" evidence="1">
    <location>
        <begin position="250"/>
        <end position="285"/>
    </location>
</feature>
<evidence type="ECO:0000313" key="5">
    <source>
        <dbReference type="Proteomes" id="UP001245370"/>
    </source>
</evidence>
<organism evidence="2 4">
    <name type="scientific">Xanthobacter flavus</name>
    <dbReference type="NCBI Taxonomy" id="281"/>
    <lineage>
        <taxon>Bacteria</taxon>
        <taxon>Pseudomonadati</taxon>
        <taxon>Pseudomonadota</taxon>
        <taxon>Alphaproteobacteria</taxon>
        <taxon>Hyphomicrobiales</taxon>
        <taxon>Xanthobacteraceae</taxon>
        <taxon>Xanthobacter</taxon>
    </lineage>
</organism>
<dbReference type="Proteomes" id="UP001144397">
    <property type="component" value="Unassembled WGS sequence"/>
</dbReference>
<dbReference type="PANTHER" id="PTHR43628:SF1">
    <property type="entry name" value="CHITIN SYNTHASE REGULATORY FACTOR 2-RELATED"/>
    <property type="match status" value="1"/>
</dbReference>
<dbReference type="EMBL" id="JAVDPY010000002">
    <property type="protein sequence ID" value="MDR6332821.1"/>
    <property type="molecule type" value="Genomic_DNA"/>
</dbReference>
<feature type="compositionally biased region" description="Basic residues" evidence="1">
    <location>
        <begin position="270"/>
        <end position="285"/>
    </location>
</feature>
<dbReference type="SMART" id="SM00671">
    <property type="entry name" value="SEL1"/>
    <property type="match status" value="4"/>
</dbReference>
<comment type="caution">
    <text evidence="2">The sequence shown here is derived from an EMBL/GenBank/DDBJ whole genome shotgun (WGS) entry which is preliminary data.</text>
</comment>
<protein>
    <recommendedName>
        <fullName evidence="6">Sel1 repeat family protein</fullName>
    </recommendedName>
</protein>
<dbReference type="Proteomes" id="UP001245370">
    <property type="component" value="Unassembled WGS sequence"/>
</dbReference>
<evidence type="ECO:0000313" key="3">
    <source>
        <dbReference type="EMBL" id="MDR6332821.1"/>
    </source>
</evidence>
<evidence type="ECO:0000256" key="1">
    <source>
        <dbReference type="SAM" id="MobiDB-lite"/>
    </source>
</evidence>
<dbReference type="GeneID" id="95761565"/>
<proteinExistence type="predicted"/>
<dbReference type="InterPro" id="IPR006597">
    <property type="entry name" value="Sel1-like"/>
</dbReference>
<dbReference type="Pfam" id="PF08238">
    <property type="entry name" value="Sel1"/>
    <property type="match status" value="5"/>
</dbReference>
<dbReference type="Gene3D" id="1.25.40.10">
    <property type="entry name" value="Tetratricopeptide repeat domain"/>
    <property type="match status" value="1"/>
</dbReference>
<dbReference type="RefSeq" id="WP_281805528.1">
    <property type="nucleotide sequence ID" value="NZ_BSDO01000001.1"/>
</dbReference>
<gene>
    <name evidence="3" type="ORF">GGQ86_001285</name>
    <name evidence="2" type="ORF">XFLAVUS301_07710</name>
</gene>
<evidence type="ECO:0000313" key="4">
    <source>
        <dbReference type="Proteomes" id="UP001144397"/>
    </source>
</evidence>
<dbReference type="InterPro" id="IPR052945">
    <property type="entry name" value="Mitotic_Regulator"/>
</dbReference>
<evidence type="ECO:0000313" key="2">
    <source>
        <dbReference type="EMBL" id="GLI21097.1"/>
    </source>
</evidence>
<reference evidence="3 5" key="2">
    <citation type="submission" date="2023-07" db="EMBL/GenBank/DDBJ databases">
        <title>Genomic Encyclopedia of Type Strains, Phase IV (KMG-IV): sequencing the most valuable type-strain genomes for metagenomic binning, comparative biology and taxonomic classification.</title>
        <authorList>
            <person name="Goeker M."/>
        </authorList>
    </citation>
    <scope>NUCLEOTIDE SEQUENCE [LARGE SCALE GENOMIC DNA]</scope>
    <source>
        <strain evidence="3 5">DSM 338</strain>
    </source>
</reference>